<dbReference type="EMBL" id="JAYMYQ010000003">
    <property type="protein sequence ID" value="KAK7344538.1"/>
    <property type="molecule type" value="Genomic_DNA"/>
</dbReference>
<keyword evidence="3" id="KW-1185">Reference proteome</keyword>
<name>A0AAN9QVC7_CANGL</name>
<proteinExistence type="predicted"/>
<reference evidence="2 3" key="1">
    <citation type="submission" date="2024-01" db="EMBL/GenBank/DDBJ databases">
        <title>The genomes of 5 underutilized Papilionoideae crops provide insights into root nodulation and disease resistanc.</title>
        <authorList>
            <person name="Jiang F."/>
        </authorList>
    </citation>
    <scope>NUCLEOTIDE SEQUENCE [LARGE SCALE GENOMIC DNA]</scope>
    <source>
        <strain evidence="2">LVBAO_FW01</strain>
        <tissue evidence="2">Leaves</tissue>
    </source>
</reference>
<dbReference type="AlphaFoldDB" id="A0AAN9QVC7"/>
<protein>
    <submittedName>
        <fullName evidence="2">Uncharacterized protein</fullName>
    </submittedName>
</protein>
<comment type="caution">
    <text evidence="2">The sequence shown here is derived from an EMBL/GenBank/DDBJ whole genome shotgun (WGS) entry which is preliminary data.</text>
</comment>
<sequence>MLGIHMGGLESVLNRPSTSSKPKEAPKAKLVAQLSGSPVAPKMLGLWFETYAWHSYLFTPSRANSKLLSRMTKELD</sequence>
<evidence type="ECO:0000313" key="2">
    <source>
        <dbReference type="EMBL" id="KAK7344538.1"/>
    </source>
</evidence>
<organism evidence="2 3">
    <name type="scientific">Canavalia gladiata</name>
    <name type="common">Sword bean</name>
    <name type="synonym">Dolichos gladiatus</name>
    <dbReference type="NCBI Taxonomy" id="3824"/>
    <lineage>
        <taxon>Eukaryota</taxon>
        <taxon>Viridiplantae</taxon>
        <taxon>Streptophyta</taxon>
        <taxon>Embryophyta</taxon>
        <taxon>Tracheophyta</taxon>
        <taxon>Spermatophyta</taxon>
        <taxon>Magnoliopsida</taxon>
        <taxon>eudicotyledons</taxon>
        <taxon>Gunneridae</taxon>
        <taxon>Pentapetalae</taxon>
        <taxon>rosids</taxon>
        <taxon>fabids</taxon>
        <taxon>Fabales</taxon>
        <taxon>Fabaceae</taxon>
        <taxon>Papilionoideae</taxon>
        <taxon>50 kb inversion clade</taxon>
        <taxon>NPAAA clade</taxon>
        <taxon>indigoferoid/millettioid clade</taxon>
        <taxon>Phaseoleae</taxon>
        <taxon>Canavalia</taxon>
    </lineage>
</organism>
<dbReference type="Proteomes" id="UP001367508">
    <property type="component" value="Unassembled WGS sequence"/>
</dbReference>
<evidence type="ECO:0000256" key="1">
    <source>
        <dbReference type="SAM" id="MobiDB-lite"/>
    </source>
</evidence>
<evidence type="ECO:0000313" key="3">
    <source>
        <dbReference type="Proteomes" id="UP001367508"/>
    </source>
</evidence>
<gene>
    <name evidence="2" type="ORF">VNO77_14260</name>
</gene>
<accession>A0AAN9QVC7</accession>
<feature type="region of interest" description="Disordered" evidence="1">
    <location>
        <begin position="1"/>
        <end position="28"/>
    </location>
</feature>